<accession>A0A4R6TCR2</accession>
<evidence type="ECO:0000313" key="5">
    <source>
        <dbReference type="Proteomes" id="UP000295390"/>
    </source>
</evidence>
<evidence type="ECO:0000313" key="4">
    <source>
        <dbReference type="EMBL" id="TDQ22741.1"/>
    </source>
</evidence>
<dbReference type="Proteomes" id="UP000295390">
    <property type="component" value="Unassembled WGS sequence"/>
</dbReference>
<dbReference type="EMBL" id="SNYH01000006">
    <property type="protein sequence ID" value="TDQ22741.1"/>
    <property type="molecule type" value="Genomic_DNA"/>
</dbReference>
<dbReference type="OrthoDB" id="9792687at2"/>
<comment type="caution">
    <text evidence="4">The sequence shown here is derived from an EMBL/GenBank/DDBJ whole genome shotgun (WGS) entry which is preliminary data.</text>
</comment>
<sequence length="790" mass="91058">MTVSQRFEKLNGSEVSREVLENIIADAKKANETEIVYRLSKILLDNPNSEEFYIELKKYPKALNAPLKKVDCTEVLNDNGTLKKGWSFENGSFFSAKKNTSEVTTDFTEKELKALGVPFIENPTTVDDEVYFLGKPVSSEDIYKMITDKMVSLVKNATGFGYKKKWGDYEYYEKDGFLIPFNFVTKKEYRGVNFLMLKDSDLYSVYDNPYFLTLKQVKERKGTIKKGAKAKSVIYFTLLFKFVDKKKNIDFGTYDKKKMIAFLKKNKISEKQFNLVVRQVPIIKYYNVFNGSDIEGIDFKLDTLKVGKVYKSEESKSHKKNEVAELILKHQPKPSPSLSHGGNRAFYRPSTDSIKMPRLNSFETPNDYYRTLFHELSHSTGHPSRLKRDFTGKFGSKSYAKEELIAEFGAVFLSAQAGIIWHSDKNHAEYLKNWLSVLKFAEDDKRFLMRAASQAQKSTDLILNLNKDNEPAFYKDLIKLVKSKPKKKPEPKQMQLALAGQKLTSSVEKFTPEIPKIKEEAQPAETFLAAPIVFDTPQETESFIKQEEPTVTEKKPKPVQPQLKQNSGSSLADKLLERQNKVYEYYNISDEYISAFLGKIEKKEKESVVITLTGGQGSGKTRKTFRFMNALAKNYRVGHGSLEEHPDSTLYWDKVYEYIDDDSFSNISNPVIESVEDLDTLIKNNDVIVIDSFAKMQELEKGFEIDKDLRKKYDGKLFLVIFQQTADGKMRGGTKSQYDADIVLFTEKFNDYTKSYIYPDKNRYQKTPLHELRYNIYSGELQKIEEEKEE</sequence>
<feature type="region of interest" description="Disordered" evidence="1">
    <location>
        <begin position="546"/>
        <end position="568"/>
    </location>
</feature>
<dbReference type="InterPro" id="IPR027417">
    <property type="entry name" value="P-loop_NTPase"/>
</dbReference>
<dbReference type="InterPro" id="IPR013610">
    <property type="entry name" value="ArdC_N"/>
</dbReference>
<dbReference type="AlphaFoldDB" id="A0A4R6TCR2"/>
<evidence type="ECO:0000259" key="2">
    <source>
        <dbReference type="Pfam" id="PF08401"/>
    </source>
</evidence>
<dbReference type="SUPFAM" id="SSF52540">
    <property type="entry name" value="P-loop containing nucleoside triphosphate hydrolases"/>
    <property type="match status" value="1"/>
</dbReference>
<reference evidence="4 5" key="1">
    <citation type="submission" date="2019-03" db="EMBL/GenBank/DDBJ databases">
        <title>Genomic Encyclopedia of Type Strains, Phase III (KMG-III): the genomes of soil and plant-associated and newly described type strains.</title>
        <authorList>
            <person name="Whitman W."/>
        </authorList>
    </citation>
    <scope>NUCLEOTIDE SEQUENCE [LARGE SCALE GENOMIC DNA]</scope>
    <source>
        <strain evidence="4 5">CECT 8283</strain>
    </source>
</reference>
<dbReference type="GO" id="GO:0003697">
    <property type="term" value="F:single-stranded DNA binding"/>
    <property type="evidence" value="ECO:0007669"/>
    <property type="project" value="InterPro"/>
</dbReference>
<protein>
    <submittedName>
        <fullName evidence="4">Antirestriction protein ArdC</fullName>
    </submittedName>
</protein>
<organism evidence="4 5">
    <name type="scientific">Tenacibaculum caenipelagi</name>
    <dbReference type="NCBI Taxonomy" id="1325435"/>
    <lineage>
        <taxon>Bacteria</taxon>
        <taxon>Pseudomonadati</taxon>
        <taxon>Bacteroidota</taxon>
        <taxon>Flavobacteriia</taxon>
        <taxon>Flavobacteriales</taxon>
        <taxon>Flavobacteriaceae</taxon>
        <taxon>Tenacibaculum</taxon>
    </lineage>
</organism>
<dbReference type="InterPro" id="IPR041459">
    <property type="entry name" value="MPTase-PolyVal"/>
</dbReference>
<evidence type="ECO:0000259" key="3">
    <source>
        <dbReference type="Pfam" id="PF18818"/>
    </source>
</evidence>
<proteinExistence type="predicted"/>
<feature type="domain" description="N-terminal" evidence="2">
    <location>
        <begin position="141"/>
        <end position="289"/>
    </location>
</feature>
<feature type="domain" description="Polyvalent protein metallopeptidase" evidence="3">
    <location>
        <begin position="337"/>
        <end position="454"/>
    </location>
</feature>
<dbReference type="Gene3D" id="3.40.50.300">
    <property type="entry name" value="P-loop containing nucleotide triphosphate hydrolases"/>
    <property type="match status" value="1"/>
</dbReference>
<dbReference type="RefSeq" id="WP_133537701.1">
    <property type="nucleotide sequence ID" value="NZ_SNYH01000006.1"/>
</dbReference>
<dbReference type="Pfam" id="PF18818">
    <property type="entry name" value="MPTase-PolyVal"/>
    <property type="match status" value="1"/>
</dbReference>
<name>A0A4R6TCR2_9FLAO</name>
<keyword evidence="5" id="KW-1185">Reference proteome</keyword>
<gene>
    <name evidence="4" type="ORF">DFQ07_2759</name>
</gene>
<dbReference type="Pfam" id="PF08401">
    <property type="entry name" value="ArdcN"/>
    <property type="match status" value="1"/>
</dbReference>
<evidence type="ECO:0000256" key="1">
    <source>
        <dbReference type="SAM" id="MobiDB-lite"/>
    </source>
</evidence>
<feature type="compositionally biased region" description="Basic and acidic residues" evidence="1">
    <location>
        <begin position="546"/>
        <end position="556"/>
    </location>
</feature>